<comment type="caution">
    <text evidence="10">The sequence shown here is derived from an EMBL/GenBank/DDBJ whole genome shotgun (WGS) entry which is preliminary data.</text>
</comment>
<comment type="similarity">
    <text evidence="2">Belongs to the organic radical-activating enzymes family.</text>
</comment>
<dbReference type="InterPro" id="IPR034457">
    <property type="entry name" value="Organic_radical-activating"/>
</dbReference>
<dbReference type="InterPro" id="IPR001989">
    <property type="entry name" value="Radical_activat_CS"/>
</dbReference>
<feature type="domain" description="Radical SAM core" evidence="9">
    <location>
        <begin position="25"/>
        <end position="296"/>
    </location>
</feature>
<gene>
    <name evidence="10" type="ORF">LJD69_03895</name>
</gene>
<evidence type="ECO:0000256" key="3">
    <source>
        <dbReference type="ARBA" id="ARBA00022485"/>
    </source>
</evidence>
<evidence type="ECO:0000256" key="6">
    <source>
        <dbReference type="ARBA" id="ARBA00023002"/>
    </source>
</evidence>
<accession>A0AAW4VX98</accession>
<dbReference type="InterPro" id="IPR058240">
    <property type="entry name" value="rSAM_sf"/>
</dbReference>
<dbReference type="PROSITE" id="PS51918">
    <property type="entry name" value="RADICAL_SAM"/>
    <property type="match status" value="1"/>
</dbReference>
<evidence type="ECO:0000256" key="1">
    <source>
        <dbReference type="ARBA" id="ARBA00001966"/>
    </source>
</evidence>
<dbReference type="SFLD" id="SFLDS00029">
    <property type="entry name" value="Radical_SAM"/>
    <property type="match status" value="1"/>
</dbReference>
<keyword evidence="5" id="KW-0479">Metal-binding</keyword>
<keyword evidence="6" id="KW-0560">Oxidoreductase</keyword>
<proteinExistence type="inferred from homology"/>
<dbReference type="PANTHER" id="PTHR30352">
    <property type="entry name" value="PYRUVATE FORMATE-LYASE-ACTIVATING ENZYME"/>
    <property type="match status" value="1"/>
</dbReference>
<dbReference type="CDD" id="cd01335">
    <property type="entry name" value="Radical_SAM"/>
    <property type="match status" value="1"/>
</dbReference>
<dbReference type="InterPro" id="IPR040074">
    <property type="entry name" value="BssD/PflA/YjjW"/>
</dbReference>
<name>A0AAW4VX98_9FIRM</name>
<dbReference type="InterPro" id="IPR013785">
    <property type="entry name" value="Aldolase_TIM"/>
</dbReference>
<organism evidence="10 11">
    <name type="scientific">Faecalibacillus faecis</name>
    <dbReference type="NCBI Taxonomy" id="1982628"/>
    <lineage>
        <taxon>Bacteria</taxon>
        <taxon>Bacillati</taxon>
        <taxon>Bacillota</taxon>
        <taxon>Erysipelotrichia</taxon>
        <taxon>Erysipelotrichales</taxon>
        <taxon>Coprobacillaceae</taxon>
        <taxon>Faecalibacillus</taxon>
    </lineage>
</organism>
<dbReference type="InterPro" id="IPR007197">
    <property type="entry name" value="rSAM"/>
</dbReference>
<evidence type="ECO:0000256" key="2">
    <source>
        <dbReference type="ARBA" id="ARBA00009777"/>
    </source>
</evidence>
<dbReference type="Gene3D" id="3.20.20.70">
    <property type="entry name" value="Aldolase class I"/>
    <property type="match status" value="1"/>
</dbReference>
<dbReference type="InterPro" id="IPR012839">
    <property type="entry name" value="Organic_radical_activase"/>
</dbReference>
<evidence type="ECO:0000256" key="5">
    <source>
        <dbReference type="ARBA" id="ARBA00022723"/>
    </source>
</evidence>
<evidence type="ECO:0000313" key="10">
    <source>
        <dbReference type="EMBL" id="MCB8609742.1"/>
    </source>
</evidence>
<dbReference type="PIRSF" id="PIRSF000371">
    <property type="entry name" value="PFL_act_enz"/>
    <property type="match status" value="1"/>
</dbReference>
<keyword evidence="4" id="KW-0949">S-adenosyl-L-methionine</keyword>
<dbReference type="PANTHER" id="PTHR30352:SF4">
    <property type="entry name" value="PYRUVATE FORMATE-LYASE 2-ACTIVATING ENZYME"/>
    <property type="match status" value="1"/>
</dbReference>
<dbReference type="NCBIfam" id="TIGR02494">
    <property type="entry name" value="PFLE_PFLC"/>
    <property type="match status" value="1"/>
</dbReference>
<dbReference type="RefSeq" id="WP_164488717.1">
    <property type="nucleotide sequence ID" value="NZ_DBGDQT010000047.1"/>
</dbReference>
<dbReference type="AlphaFoldDB" id="A0AAW4VX98"/>
<dbReference type="GO" id="GO:0016491">
    <property type="term" value="F:oxidoreductase activity"/>
    <property type="evidence" value="ECO:0007669"/>
    <property type="project" value="UniProtKB-KW"/>
</dbReference>
<reference evidence="10" key="1">
    <citation type="submission" date="2021-10" db="EMBL/GenBank/DDBJ databases">
        <title>Collection of gut derived symbiotic bacterial strains cultured from healthy donors.</title>
        <authorList>
            <person name="Lin H."/>
            <person name="Littmann E."/>
            <person name="Kohout C."/>
            <person name="Pamer E.G."/>
        </authorList>
    </citation>
    <scope>NUCLEOTIDE SEQUENCE</scope>
    <source>
        <strain evidence="10">DFI.4.48</strain>
    </source>
</reference>
<evidence type="ECO:0000256" key="4">
    <source>
        <dbReference type="ARBA" id="ARBA00022691"/>
    </source>
</evidence>
<dbReference type="SUPFAM" id="SSF54862">
    <property type="entry name" value="4Fe-4S ferredoxins"/>
    <property type="match status" value="1"/>
</dbReference>
<protein>
    <submittedName>
        <fullName evidence="10">Glycyl-radical enzyme activating protein</fullName>
    </submittedName>
</protein>
<keyword evidence="3" id="KW-0004">4Fe-4S</keyword>
<dbReference type="PROSITE" id="PS01087">
    <property type="entry name" value="RADICAL_ACTIVATING"/>
    <property type="match status" value="1"/>
</dbReference>
<dbReference type="GeneID" id="77471320"/>
<keyword evidence="7" id="KW-0408">Iron</keyword>
<evidence type="ECO:0000259" key="9">
    <source>
        <dbReference type="PROSITE" id="PS51918"/>
    </source>
</evidence>
<sequence>MKSLKEQPMKASKALVFDIKRFAVHDGHGLRTTVFFKGCPLRCRWCQNPEGLETTRQVLYFKTKCIHCRYCQQFNEHIDYRDRPYFKENQNDFTDVIKACPSGAIQYDSKEYDLDDLLSKIKEDEVFYKHGGGVTFSGGEPFMQGNFLIEILKRCKEEKIHTAIETSFYTSLELIKKALPYLDLIYIDLKLFDEKKHQKYTGVSSKIIKENIRYVLQSEHKKKVIIRTPLIPQITATDENIEAIVRYLVELDPNVNYELLNYNPLASSKYELIGKEYGINKNYKMFDEKQMQHFYDVALQANLKNLIRE</sequence>
<dbReference type="SFLD" id="SFLDG01118">
    <property type="entry name" value="activating_enzymes__group_2"/>
    <property type="match status" value="1"/>
</dbReference>
<dbReference type="SUPFAM" id="SSF102114">
    <property type="entry name" value="Radical SAM enzymes"/>
    <property type="match status" value="1"/>
</dbReference>
<keyword evidence="8" id="KW-0411">Iron-sulfur</keyword>
<dbReference type="Pfam" id="PF04055">
    <property type="entry name" value="Radical_SAM"/>
    <property type="match status" value="1"/>
</dbReference>
<dbReference type="GO" id="GO:0046872">
    <property type="term" value="F:metal ion binding"/>
    <property type="evidence" value="ECO:0007669"/>
    <property type="project" value="UniProtKB-KW"/>
</dbReference>
<dbReference type="GO" id="GO:0051539">
    <property type="term" value="F:4 iron, 4 sulfur cluster binding"/>
    <property type="evidence" value="ECO:0007669"/>
    <property type="project" value="UniProtKB-KW"/>
</dbReference>
<dbReference type="SFLD" id="SFLDG01066">
    <property type="entry name" value="organic_radical-activating_enz"/>
    <property type="match status" value="1"/>
</dbReference>
<dbReference type="Proteomes" id="UP001198439">
    <property type="component" value="Unassembled WGS sequence"/>
</dbReference>
<evidence type="ECO:0000256" key="7">
    <source>
        <dbReference type="ARBA" id="ARBA00023004"/>
    </source>
</evidence>
<comment type="cofactor">
    <cofactor evidence="1">
        <name>[4Fe-4S] cluster</name>
        <dbReference type="ChEBI" id="CHEBI:49883"/>
    </cofactor>
</comment>
<dbReference type="EMBL" id="JAJDKZ010000007">
    <property type="protein sequence ID" value="MCB8609742.1"/>
    <property type="molecule type" value="Genomic_DNA"/>
</dbReference>
<evidence type="ECO:0000313" key="11">
    <source>
        <dbReference type="Proteomes" id="UP001198439"/>
    </source>
</evidence>
<evidence type="ECO:0000256" key="8">
    <source>
        <dbReference type="ARBA" id="ARBA00023014"/>
    </source>
</evidence>